<gene>
    <name evidence="2" type="ORF">KP78_10490</name>
</gene>
<keyword evidence="1" id="KW-0472">Membrane</keyword>
<reference evidence="2 3" key="1">
    <citation type="submission" date="2015-01" db="EMBL/GenBank/DDBJ databases">
        <title>Genome sequencing of Jeotgalibacillus soli.</title>
        <authorList>
            <person name="Goh K.M."/>
            <person name="Chan K.-G."/>
            <person name="Yaakop A.S."/>
            <person name="Ee R."/>
            <person name="Gan H.M."/>
            <person name="Chan C.S."/>
        </authorList>
    </citation>
    <scope>NUCLEOTIDE SEQUENCE [LARGE SCALE GENOMIC DNA]</scope>
    <source>
        <strain evidence="2 3">P9</strain>
    </source>
</reference>
<dbReference type="AlphaFoldDB" id="A0A0C2VYW6"/>
<evidence type="ECO:0000313" key="3">
    <source>
        <dbReference type="Proteomes" id="UP000031938"/>
    </source>
</evidence>
<feature type="transmembrane region" description="Helical" evidence="1">
    <location>
        <begin position="25"/>
        <end position="46"/>
    </location>
</feature>
<keyword evidence="1" id="KW-1133">Transmembrane helix</keyword>
<name>A0A0C2VYW6_9BACL</name>
<organism evidence="2 3">
    <name type="scientific">Jeotgalibacillus soli</name>
    <dbReference type="NCBI Taxonomy" id="889306"/>
    <lineage>
        <taxon>Bacteria</taxon>
        <taxon>Bacillati</taxon>
        <taxon>Bacillota</taxon>
        <taxon>Bacilli</taxon>
        <taxon>Bacillales</taxon>
        <taxon>Caryophanaceae</taxon>
        <taxon>Jeotgalibacillus</taxon>
    </lineage>
</organism>
<dbReference type="Gene3D" id="1.20.1250.20">
    <property type="entry name" value="MFS general substrate transporter like domains"/>
    <property type="match status" value="1"/>
</dbReference>
<dbReference type="SUPFAM" id="SSF103473">
    <property type="entry name" value="MFS general substrate transporter"/>
    <property type="match status" value="1"/>
</dbReference>
<dbReference type="STRING" id="889306.KP78_10490"/>
<evidence type="ECO:0000313" key="2">
    <source>
        <dbReference type="EMBL" id="KIL49581.1"/>
    </source>
</evidence>
<evidence type="ECO:0000256" key="1">
    <source>
        <dbReference type="SAM" id="Phobius"/>
    </source>
</evidence>
<dbReference type="EMBL" id="JXRP01000009">
    <property type="protein sequence ID" value="KIL49581.1"/>
    <property type="molecule type" value="Genomic_DNA"/>
</dbReference>
<protein>
    <submittedName>
        <fullName evidence="2">Permease</fullName>
    </submittedName>
</protein>
<dbReference type="InterPro" id="IPR036259">
    <property type="entry name" value="MFS_trans_sf"/>
</dbReference>
<proteinExistence type="predicted"/>
<accession>A0A0C2VYW6</accession>
<keyword evidence="1" id="KW-0812">Transmembrane</keyword>
<dbReference type="PATRIC" id="fig|889306.3.peg.1054"/>
<sequence length="96" mass="10122">MTTFATDTQEAVFTQSVVGLSEVQYSLLISITGIGAITAATTIAFFSKKLSIRFLFGSGLLMTAAGYLLYSFGTSFSMIAAGFVILGFFNSFANTG</sequence>
<dbReference type="Proteomes" id="UP000031938">
    <property type="component" value="Unassembled WGS sequence"/>
</dbReference>
<comment type="caution">
    <text evidence="2">The sequence shown here is derived from an EMBL/GenBank/DDBJ whole genome shotgun (WGS) entry which is preliminary data.</text>
</comment>
<feature type="transmembrane region" description="Helical" evidence="1">
    <location>
        <begin position="67"/>
        <end position="89"/>
    </location>
</feature>
<keyword evidence="3" id="KW-1185">Reference proteome</keyword>